<accession>A0A4D6XFK5</accession>
<evidence type="ECO:0000313" key="2">
    <source>
        <dbReference type="Proteomes" id="UP000298551"/>
    </source>
</evidence>
<dbReference type="AlphaFoldDB" id="A0A4D6XFK5"/>
<proteinExistence type="predicted"/>
<dbReference type="Proteomes" id="UP000298551">
    <property type="component" value="Chromosome"/>
</dbReference>
<dbReference type="EMBL" id="CP039371">
    <property type="protein sequence ID" value="QCI14563.1"/>
    <property type="molecule type" value="Genomic_DNA"/>
</dbReference>
<name>A0A4D6XFK5_PSEPU</name>
<gene>
    <name evidence="1" type="ORF">E6B08_25820</name>
</gene>
<evidence type="ECO:0000313" key="1">
    <source>
        <dbReference type="EMBL" id="QCI14563.1"/>
    </source>
</evidence>
<evidence type="ECO:0008006" key="3">
    <source>
        <dbReference type="Google" id="ProtNLM"/>
    </source>
</evidence>
<dbReference type="OrthoDB" id="6179211at2"/>
<organism evidence="1 2">
    <name type="scientific">Pseudomonas putida</name>
    <name type="common">Arthrobacter siderocapsulatus</name>
    <dbReference type="NCBI Taxonomy" id="303"/>
    <lineage>
        <taxon>Bacteria</taxon>
        <taxon>Pseudomonadati</taxon>
        <taxon>Pseudomonadota</taxon>
        <taxon>Gammaproteobacteria</taxon>
        <taxon>Pseudomonadales</taxon>
        <taxon>Pseudomonadaceae</taxon>
        <taxon>Pseudomonas</taxon>
    </lineage>
</organism>
<sequence length="348" mass="37038">MLSLASHGASAAGPERPARSVTHHVAQCMDPAHLPPGGSAALCQVSGVVRSAETLVFANDKPIPGEGSSAIFSLPLADGRIGDTPPTYLKSPAIDGADKYEALTSTPDGRYIIASTAFIRSGTKNDPKDDKLNAIVYWPANAAHAAKVLEPTSRSGITSSISLRKPLSEAIGSGYFKVESLAVAPGNQLVLGIRKHGNSSRDSVHSFMLIAAPFNLNHEVMELTGTFRKILDITPRVPDESRLLGLSGLVFDSFSNDRFYAVTSMEDDQGIGGYLWEVPWTDGKPGKPRLVKGADGAPLRFANKPEGVTTLGPNQLLLVHDDDQVQVQTSLNGIAHKPNEFAYSIISF</sequence>
<protein>
    <recommendedName>
        <fullName evidence="3">DUF3616 domain-containing protein</fullName>
    </recommendedName>
</protein>
<dbReference type="RefSeq" id="WP_136916560.1">
    <property type="nucleotide sequence ID" value="NZ_CP039371.1"/>
</dbReference>
<reference evidence="2" key="1">
    <citation type="submission" date="2019-04" db="EMBL/GenBank/DDBJ databases">
        <title>Genome sequence of Pseudomonas putida 1290, an auxin catabolizing strain.</title>
        <authorList>
            <person name="Laird T.S."/>
            <person name="Leveau J.H.J."/>
        </authorList>
    </citation>
    <scope>NUCLEOTIDE SEQUENCE [LARGE SCALE GENOMIC DNA]</scope>
    <source>
        <strain evidence="2">1290</strain>
    </source>
</reference>